<name>C8W0U2_DESAS</name>
<keyword evidence="2" id="KW-1185">Reference proteome</keyword>
<dbReference type="HOGENOM" id="CLU_3342884_0_0_9"/>
<gene>
    <name evidence="1" type="ordered locus">Dtox_2547</name>
</gene>
<dbReference type="EMBL" id="CP001720">
    <property type="protein sequence ID" value="ACV63347.1"/>
    <property type="molecule type" value="Genomic_DNA"/>
</dbReference>
<protein>
    <submittedName>
        <fullName evidence="1">Uncharacterized protein</fullName>
    </submittedName>
</protein>
<evidence type="ECO:0000313" key="1">
    <source>
        <dbReference type="EMBL" id="ACV63347.1"/>
    </source>
</evidence>
<dbReference type="STRING" id="485916.Dtox_2547"/>
<sequence length="37" mass="4411">MSFYNFFKMGLVVSVVMEQKATIIFDNYVYHPYALIM</sequence>
<dbReference type="Proteomes" id="UP000002217">
    <property type="component" value="Chromosome"/>
</dbReference>
<reference evidence="1 2" key="1">
    <citation type="journal article" date="2009" name="Stand. Genomic Sci.">
        <title>Complete genome sequence of Desulfotomaculum acetoxidans type strain (5575).</title>
        <authorList>
            <person name="Spring S."/>
            <person name="Lapidus A."/>
            <person name="Schroder M."/>
            <person name="Gleim D."/>
            <person name="Sims D."/>
            <person name="Meincke L."/>
            <person name="Glavina Del Rio T."/>
            <person name="Tice H."/>
            <person name="Copeland A."/>
            <person name="Cheng J.F."/>
            <person name="Lucas S."/>
            <person name="Chen F."/>
            <person name="Nolan M."/>
            <person name="Bruce D."/>
            <person name="Goodwin L."/>
            <person name="Pitluck S."/>
            <person name="Ivanova N."/>
            <person name="Mavromatis K."/>
            <person name="Mikhailova N."/>
            <person name="Pati A."/>
            <person name="Chen A."/>
            <person name="Palaniappan K."/>
            <person name="Land M."/>
            <person name="Hauser L."/>
            <person name="Chang Y.J."/>
            <person name="Jeffries C.D."/>
            <person name="Chain P."/>
            <person name="Saunders E."/>
            <person name="Brettin T."/>
            <person name="Detter J.C."/>
            <person name="Goker M."/>
            <person name="Bristow J."/>
            <person name="Eisen J.A."/>
            <person name="Markowitz V."/>
            <person name="Hugenholtz P."/>
            <person name="Kyrpides N.C."/>
            <person name="Klenk H.P."/>
            <person name="Han C."/>
        </authorList>
    </citation>
    <scope>NUCLEOTIDE SEQUENCE [LARGE SCALE GENOMIC DNA]</scope>
    <source>
        <strain evidence="2">ATCC 49208 / DSM 771 / VKM B-1644</strain>
    </source>
</reference>
<accession>C8W0U2</accession>
<dbReference type="AlphaFoldDB" id="C8W0U2"/>
<proteinExistence type="predicted"/>
<dbReference type="KEGG" id="dae:Dtox_2547"/>
<evidence type="ECO:0000313" key="2">
    <source>
        <dbReference type="Proteomes" id="UP000002217"/>
    </source>
</evidence>
<organism evidence="1 2">
    <name type="scientific">Desulfofarcimen acetoxidans (strain ATCC 49208 / DSM 771 / KCTC 5769 / VKM B-1644 / 5575)</name>
    <name type="common">Desulfotomaculum acetoxidans</name>
    <dbReference type="NCBI Taxonomy" id="485916"/>
    <lineage>
        <taxon>Bacteria</taxon>
        <taxon>Bacillati</taxon>
        <taxon>Bacillota</taxon>
        <taxon>Clostridia</taxon>
        <taxon>Eubacteriales</taxon>
        <taxon>Peptococcaceae</taxon>
        <taxon>Desulfofarcimen</taxon>
    </lineage>
</organism>